<dbReference type="PROSITE" id="PS50088">
    <property type="entry name" value="ANK_REPEAT"/>
    <property type="match status" value="1"/>
</dbReference>
<dbReference type="Pfam" id="PF12796">
    <property type="entry name" value="Ank_2"/>
    <property type="match status" value="1"/>
</dbReference>
<dbReference type="EMBL" id="SJPJ01000001">
    <property type="protein sequence ID" value="TWT81015.1"/>
    <property type="molecule type" value="Genomic_DNA"/>
</dbReference>
<keyword evidence="4" id="KW-0808">Transferase</keyword>
<keyword evidence="2" id="KW-1133">Transmembrane helix</keyword>
<organism evidence="4 5">
    <name type="scientific">Novipirellula herctigrandis</name>
    <dbReference type="NCBI Taxonomy" id="2527986"/>
    <lineage>
        <taxon>Bacteria</taxon>
        <taxon>Pseudomonadati</taxon>
        <taxon>Planctomycetota</taxon>
        <taxon>Planctomycetia</taxon>
        <taxon>Pirellulales</taxon>
        <taxon>Pirellulaceae</taxon>
        <taxon>Novipirellula</taxon>
    </lineage>
</organism>
<dbReference type="InterPro" id="IPR050623">
    <property type="entry name" value="Glucan_succinyl_AcylTrfase"/>
</dbReference>
<dbReference type="Gene3D" id="1.25.40.20">
    <property type="entry name" value="Ankyrin repeat-containing domain"/>
    <property type="match status" value="1"/>
</dbReference>
<evidence type="ECO:0000256" key="1">
    <source>
        <dbReference type="PROSITE-ProRule" id="PRU00023"/>
    </source>
</evidence>
<keyword evidence="5" id="KW-1185">Reference proteome</keyword>
<proteinExistence type="predicted"/>
<evidence type="ECO:0000313" key="5">
    <source>
        <dbReference type="Proteomes" id="UP000315010"/>
    </source>
</evidence>
<sequence>MPLAAPVNDSRRHDLDALRAVAMLLGIVLHATLSFIPGPNVWVVRDTQSSEVFGLFLGAIHGFRMPLFFLLSGFFTMMLFRKRGIKSLLVHRFKRIFLPMMIGLFTIIPATWIVSAYVNSKVNSSESTSSKIENADVLMATAMGNSRRIEQLLDEGVDVDTTDDKGTTPLMLAALFGRSEAAELLIDRGANVSAKTKKGETVEMMLHVNYELTEWIGSLLDIDLAREAVEQGRIEIALMLPPGELTGVDLKSEAIETDPLEAGMTGLLAALYYIPVFGHLWFLWFLCWFVIGFSVLVPIGKLISWPQLSRGYSALIAKSRSWVSCLWLIPITMIPQSFMGDQGLGFGPDTSIGLLPIPAVFAYYAIFFAFGAIYYDAADDQGQMGRHWAVTIPFCLLVLFPIGLSTAQHLEGIGRVTNVFVQVAYAWLLSFGLMGVFGRYFPTKSNTMRYLSDSSYWLYLAHIPLIILVQYWVREYEISSFVKFPLVCLITTGILLVSYHWLVRYTPIGTLLNGKRTRISKSEPVIEASLMESAQTPAQELAGSQPRQ</sequence>
<feature type="domain" description="Acyltransferase 3" evidence="3">
    <location>
        <begin position="13"/>
        <end position="125"/>
    </location>
</feature>
<dbReference type="InterPro" id="IPR002110">
    <property type="entry name" value="Ankyrin_rpt"/>
</dbReference>
<dbReference type="GO" id="GO:0016747">
    <property type="term" value="F:acyltransferase activity, transferring groups other than amino-acyl groups"/>
    <property type="evidence" value="ECO:0007669"/>
    <property type="project" value="InterPro"/>
</dbReference>
<feature type="transmembrane region" description="Helical" evidence="2">
    <location>
        <begin position="321"/>
        <end position="339"/>
    </location>
</feature>
<comment type="caution">
    <text evidence="4">The sequence shown here is derived from an EMBL/GenBank/DDBJ whole genome shotgun (WGS) entry which is preliminary data.</text>
</comment>
<feature type="domain" description="Acyltransferase 3" evidence="3">
    <location>
        <begin position="272"/>
        <end position="498"/>
    </location>
</feature>
<dbReference type="Proteomes" id="UP000315010">
    <property type="component" value="Unassembled WGS sequence"/>
</dbReference>
<dbReference type="RefSeq" id="WP_146396494.1">
    <property type="nucleotide sequence ID" value="NZ_SJPJ01000001.1"/>
</dbReference>
<reference evidence="4 5" key="1">
    <citation type="submission" date="2019-02" db="EMBL/GenBank/DDBJ databases">
        <title>Deep-cultivation of Planctomycetes and their phenomic and genomic characterization uncovers novel biology.</title>
        <authorList>
            <person name="Wiegand S."/>
            <person name="Jogler M."/>
            <person name="Boedeker C."/>
            <person name="Pinto D."/>
            <person name="Vollmers J."/>
            <person name="Rivas-Marin E."/>
            <person name="Kohn T."/>
            <person name="Peeters S.H."/>
            <person name="Heuer A."/>
            <person name="Rast P."/>
            <person name="Oberbeckmann S."/>
            <person name="Bunk B."/>
            <person name="Jeske O."/>
            <person name="Meyerdierks A."/>
            <person name="Storesund J.E."/>
            <person name="Kallscheuer N."/>
            <person name="Luecker S."/>
            <person name="Lage O.M."/>
            <person name="Pohl T."/>
            <person name="Merkel B.J."/>
            <person name="Hornburger P."/>
            <person name="Mueller R.-W."/>
            <person name="Bruemmer F."/>
            <person name="Labrenz M."/>
            <person name="Spormann A.M."/>
            <person name="Op Den Camp H."/>
            <person name="Overmann J."/>
            <person name="Amann R."/>
            <person name="Jetten M.S.M."/>
            <person name="Mascher T."/>
            <person name="Medema M.H."/>
            <person name="Devos D.P."/>
            <person name="Kaster A.-K."/>
            <person name="Ovreas L."/>
            <person name="Rohde M."/>
            <person name="Galperin M.Y."/>
            <person name="Jogler C."/>
        </authorList>
    </citation>
    <scope>NUCLEOTIDE SEQUENCE [LARGE SCALE GENOMIC DNA]</scope>
    <source>
        <strain evidence="4 5">CA13</strain>
    </source>
</reference>
<dbReference type="PROSITE" id="PS50297">
    <property type="entry name" value="ANK_REP_REGION"/>
    <property type="match status" value="1"/>
</dbReference>
<accession>A0A5C5Z157</accession>
<dbReference type="InterPro" id="IPR002656">
    <property type="entry name" value="Acyl_transf_3_dom"/>
</dbReference>
<feature type="transmembrane region" description="Helical" evidence="2">
    <location>
        <begin position="351"/>
        <end position="375"/>
    </location>
</feature>
<dbReference type="PANTHER" id="PTHR36927:SF1">
    <property type="entry name" value="MDO-LIKE PROTEIN"/>
    <property type="match status" value="1"/>
</dbReference>
<dbReference type="AlphaFoldDB" id="A0A5C5Z157"/>
<dbReference type="OrthoDB" id="7375713at2"/>
<feature type="transmembrane region" description="Helical" evidence="2">
    <location>
        <begin position="52"/>
        <end position="75"/>
    </location>
</feature>
<keyword evidence="2" id="KW-0472">Membrane</keyword>
<evidence type="ECO:0000313" key="4">
    <source>
        <dbReference type="EMBL" id="TWT81015.1"/>
    </source>
</evidence>
<dbReference type="InterPro" id="IPR036770">
    <property type="entry name" value="Ankyrin_rpt-contain_sf"/>
</dbReference>
<keyword evidence="2" id="KW-0812">Transmembrane</keyword>
<dbReference type="PANTHER" id="PTHR36927">
    <property type="entry name" value="BLR4337 PROTEIN"/>
    <property type="match status" value="1"/>
</dbReference>
<dbReference type="SUPFAM" id="SSF48403">
    <property type="entry name" value="Ankyrin repeat"/>
    <property type="match status" value="1"/>
</dbReference>
<feature type="transmembrane region" description="Helical" evidence="2">
    <location>
        <begin position="281"/>
        <end position="300"/>
    </location>
</feature>
<gene>
    <name evidence="4" type="primary">mdoC</name>
    <name evidence="4" type="ORF">CA13_24620</name>
</gene>
<feature type="repeat" description="ANK" evidence="1">
    <location>
        <begin position="165"/>
        <end position="197"/>
    </location>
</feature>
<dbReference type="Pfam" id="PF01757">
    <property type="entry name" value="Acyl_transf_3"/>
    <property type="match status" value="2"/>
</dbReference>
<name>A0A5C5Z157_9BACT</name>
<feature type="transmembrane region" description="Helical" evidence="2">
    <location>
        <begin position="424"/>
        <end position="442"/>
    </location>
</feature>
<feature type="transmembrane region" description="Helical" evidence="2">
    <location>
        <begin position="96"/>
        <end position="118"/>
    </location>
</feature>
<feature type="transmembrane region" description="Helical" evidence="2">
    <location>
        <begin position="484"/>
        <end position="503"/>
    </location>
</feature>
<dbReference type="EC" id="2.1.-.-" evidence="4"/>
<keyword evidence="1" id="KW-0040">ANK repeat</keyword>
<feature type="transmembrane region" description="Helical" evidence="2">
    <location>
        <begin position="454"/>
        <end position="472"/>
    </location>
</feature>
<dbReference type="SMART" id="SM00248">
    <property type="entry name" value="ANK"/>
    <property type="match status" value="2"/>
</dbReference>
<feature type="transmembrane region" description="Helical" evidence="2">
    <location>
        <begin position="20"/>
        <end position="40"/>
    </location>
</feature>
<evidence type="ECO:0000259" key="3">
    <source>
        <dbReference type="Pfam" id="PF01757"/>
    </source>
</evidence>
<feature type="transmembrane region" description="Helical" evidence="2">
    <location>
        <begin position="387"/>
        <end position="404"/>
    </location>
</feature>
<evidence type="ECO:0000256" key="2">
    <source>
        <dbReference type="SAM" id="Phobius"/>
    </source>
</evidence>
<protein>
    <submittedName>
        <fullName evidence="4">Glucans biosynthesis protein C</fullName>
        <ecNumber evidence="4">2.1.-.-</ecNumber>
    </submittedName>
</protein>